<name>A0ABR1NLV7_DIAER</name>
<gene>
    <name evidence="2" type="ORF">SLS63_014013</name>
</gene>
<dbReference type="SUPFAM" id="SSF51658">
    <property type="entry name" value="Xylose isomerase-like"/>
    <property type="match status" value="1"/>
</dbReference>
<dbReference type="InterPro" id="IPR050312">
    <property type="entry name" value="IolE/XylAMocC-like"/>
</dbReference>
<dbReference type="Gene3D" id="3.20.20.150">
    <property type="entry name" value="Divalent-metal-dependent TIM barrel enzymes"/>
    <property type="match status" value="1"/>
</dbReference>
<dbReference type="PANTHER" id="PTHR12110:SF57">
    <property type="entry name" value="DIOXYGENASE, PUTATIVE-RELATED"/>
    <property type="match status" value="1"/>
</dbReference>
<dbReference type="Pfam" id="PF01261">
    <property type="entry name" value="AP_endonuc_2"/>
    <property type="match status" value="1"/>
</dbReference>
<evidence type="ECO:0000313" key="3">
    <source>
        <dbReference type="Proteomes" id="UP001430848"/>
    </source>
</evidence>
<dbReference type="InterPro" id="IPR013022">
    <property type="entry name" value="Xyl_isomerase-like_TIM-brl"/>
</dbReference>
<feature type="domain" description="Xylose isomerase-like TIM barrel" evidence="1">
    <location>
        <begin position="58"/>
        <end position="350"/>
    </location>
</feature>
<dbReference type="Proteomes" id="UP001430848">
    <property type="component" value="Unassembled WGS sequence"/>
</dbReference>
<dbReference type="InterPro" id="IPR036237">
    <property type="entry name" value="Xyl_isomerase-like_sf"/>
</dbReference>
<protein>
    <recommendedName>
        <fullName evidence="1">Xylose isomerase-like TIM barrel domain-containing protein</fullName>
    </recommendedName>
</protein>
<keyword evidence="3" id="KW-1185">Reference proteome</keyword>
<sequence>MEVLHSSTWSGTARSEILLRDLNNIVKPLPEAMATYQPAILSASLGRAWHHEIHHKLNQAAADGFKGVEIFYEDLEYDAKRLFKTEAPTPEQLIETAAGIHKTCQSAGLEVISLQPFLFYDGLLDRAEHDRLIEKIHVWFKIARELKTTTIQIPANFLPAERLTGDFNVIADDLRQLADLGLKEEPQVRFAYENLCWSTHVDTWEKAWQLCKMVDRPNFGLCLDTFNIAGRVWADPASPDGKTPNADADLQESLEAMVREVDLAKVFFIQVVDAERLAAPLVEGHPYHVDGQPPRMSWSRNARAFIYEEERGGYLPVEAVTRTLIDDMGYKGFVSMELFSRTMSEEGNDVPKEHSQRGIRSWTKLQKRLQLETR</sequence>
<evidence type="ECO:0000313" key="2">
    <source>
        <dbReference type="EMBL" id="KAK7706157.1"/>
    </source>
</evidence>
<evidence type="ECO:0000259" key="1">
    <source>
        <dbReference type="Pfam" id="PF01261"/>
    </source>
</evidence>
<accession>A0ABR1NLV7</accession>
<organism evidence="2 3">
    <name type="scientific">Diaporthe eres</name>
    <name type="common">Phomopsis oblonga</name>
    <dbReference type="NCBI Taxonomy" id="83184"/>
    <lineage>
        <taxon>Eukaryota</taxon>
        <taxon>Fungi</taxon>
        <taxon>Dikarya</taxon>
        <taxon>Ascomycota</taxon>
        <taxon>Pezizomycotina</taxon>
        <taxon>Sordariomycetes</taxon>
        <taxon>Sordariomycetidae</taxon>
        <taxon>Diaporthales</taxon>
        <taxon>Diaporthaceae</taxon>
        <taxon>Diaporthe</taxon>
        <taxon>Diaporthe eres species complex</taxon>
    </lineage>
</organism>
<dbReference type="EMBL" id="JAKNSF020000223">
    <property type="protein sequence ID" value="KAK7706157.1"/>
    <property type="molecule type" value="Genomic_DNA"/>
</dbReference>
<reference evidence="2 3" key="1">
    <citation type="submission" date="2024-02" db="EMBL/GenBank/DDBJ databases">
        <title>De novo assembly and annotation of 12 fungi associated with fruit tree decline syndrome in Ontario, Canada.</title>
        <authorList>
            <person name="Sulman M."/>
            <person name="Ellouze W."/>
            <person name="Ilyukhin E."/>
        </authorList>
    </citation>
    <scope>NUCLEOTIDE SEQUENCE [LARGE SCALE GENOMIC DNA]</scope>
    <source>
        <strain evidence="2 3">M169</strain>
    </source>
</reference>
<proteinExistence type="predicted"/>
<dbReference type="PANTHER" id="PTHR12110">
    <property type="entry name" value="HYDROXYPYRUVATE ISOMERASE"/>
    <property type="match status" value="1"/>
</dbReference>
<comment type="caution">
    <text evidence="2">The sequence shown here is derived from an EMBL/GenBank/DDBJ whole genome shotgun (WGS) entry which is preliminary data.</text>
</comment>